<feature type="compositionally biased region" description="Basic residues" evidence="1">
    <location>
        <begin position="1"/>
        <end position="11"/>
    </location>
</feature>
<protein>
    <recommendedName>
        <fullName evidence="4">BED-type domain-containing protein</fullName>
    </recommendedName>
</protein>
<reference evidence="2 3" key="1">
    <citation type="submission" date="2023-03" db="EMBL/GenBank/DDBJ databases">
        <title>High-quality genome of Scylla paramamosain provides insights in environmental adaptation.</title>
        <authorList>
            <person name="Zhang L."/>
        </authorList>
    </citation>
    <scope>NUCLEOTIDE SEQUENCE [LARGE SCALE GENOMIC DNA]</scope>
    <source>
        <strain evidence="2">LZ_2023a</strain>
        <tissue evidence="2">Muscle</tissue>
    </source>
</reference>
<comment type="caution">
    <text evidence="2">The sequence shown here is derived from an EMBL/GenBank/DDBJ whole genome shotgun (WGS) entry which is preliminary data.</text>
</comment>
<dbReference type="PANTHER" id="PTHR45913:SF19">
    <property type="entry name" value="LOW QUALITY PROTEIN: ZINC FINGER BED DOMAIN-CONTAINING PROTEIN 5-LIKE"/>
    <property type="match status" value="1"/>
</dbReference>
<dbReference type="Proteomes" id="UP001487740">
    <property type="component" value="Unassembled WGS sequence"/>
</dbReference>
<dbReference type="PANTHER" id="PTHR45913">
    <property type="entry name" value="EPM2A-INTERACTING PROTEIN 1"/>
    <property type="match status" value="1"/>
</dbReference>
<gene>
    <name evidence="2" type="ORF">O3P69_018248</name>
</gene>
<proteinExistence type="predicted"/>
<feature type="region of interest" description="Disordered" evidence="1">
    <location>
        <begin position="1"/>
        <end position="45"/>
    </location>
</feature>
<sequence length="386" mass="42891">MDKFVIKKRKHGDSGEGEEGNESRSTSEKDLAISTANKSTSKKSRKNRSYLDNYLDLGFFWCGDEVNPTSLCVICGDKLANEAMVPSKLKRHLSLKHGHLANKPRSYFEGLLNEQKQQRVMLSKTVKVSDKAQEASYLVAELVAKSMKPHTIAETLILPACSAIVKTMFGSEAEKQVKKIPVSDSTISRRIHDMSADIEETVCASVKESEMFALQVDESTDIGALVAKTIGNDLKSVLEKVVKMVNFIKSRPLKTRLFAKLCEEVEAKHVNLLLHTELTGGLTLTEEEQLVEMRNDRNLKLLHMQLPLDEFWVQMKAQYPQVAKKALPPPLNTVSSGEHVLAHGHLGYKHGVQACYLRVGGVVRAVPQEHSDVGCLGPYQVPGCRK</sequence>
<feature type="compositionally biased region" description="Basic and acidic residues" evidence="1">
    <location>
        <begin position="21"/>
        <end position="31"/>
    </location>
</feature>
<organism evidence="2 3">
    <name type="scientific">Scylla paramamosain</name>
    <name type="common">Mud crab</name>
    <dbReference type="NCBI Taxonomy" id="85552"/>
    <lineage>
        <taxon>Eukaryota</taxon>
        <taxon>Metazoa</taxon>
        <taxon>Ecdysozoa</taxon>
        <taxon>Arthropoda</taxon>
        <taxon>Crustacea</taxon>
        <taxon>Multicrustacea</taxon>
        <taxon>Malacostraca</taxon>
        <taxon>Eumalacostraca</taxon>
        <taxon>Eucarida</taxon>
        <taxon>Decapoda</taxon>
        <taxon>Pleocyemata</taxon>
        <taxon>Brachyura</taxon>
        <taxon>Eubrachyura</taxon>
        <taxon>Portunoidea</taxon>
        <taxon>Portunidae</taxon>
        <taxon>Portuninae</taxon>
        <taxon>Scylla</taxon>
    </lineage>
</organism>
<evidence type="ECO:0008006" key="4">
    <source>
        <dbReference type="Google" id="ProtNLM"/>
    </source>
</evidence>
<evidence type="ECO:0000313" key="2">
    <source>
        <dbReference type="EMBL" id="KAK8387572.1"/>
    </source>
</evidence>
<evidence type="ECO:0000313" key="3">
    <source>
        <dbReference type="Proteomes" id="UP001487740"/>
    </source>
</evidence>
<accession>A0AAW0TMG8</accession>
<dbReference type="AlphaFoldDB" id="A0AAW0TMG8"/>
<name>A0AAW0TMG8_SCYPA</name>
<evidence type="ECO:0000256" key="1">
    <source>
        <dbReference type="SAM" id="MobiDB-lite"/>
    </source>
</evidence>
<dbReference type="EMBL" id="JARAKH010000030">
    <property type="protein sequence ID" value="KAK8387572.1"/>
    <property type="molecule type" value="Genomic_DNA"/>
</dbReference>
<keyword evidence="3" id="KW-1185">Reference proteome</keyword>